<comment type="caution">
    <text evidence="2">The sequence shown here is derived from an EMBL/GenBank/DDBJ whole genome shotgun (WGS) entry which is preliminary data.</text>
</comment>
<dbReference type="InterPro" id="IPR016181">
    <property type="entry name" value="Acyl_CoA_acyltransferase"/>
</dbReference>
<dbReference type="Gene3D" id="3.40.630.30">
    <property type="match status" value="1"/>
</dbReference>
<name>A0A6M1LAF8_9ACTN</name>
<reference evidence="2 3" key="1">
    <citation type="submission" date="2020-02" db="EMBL/GenBank/DDBJ databases">
        <title>Draft Genome Sequence of Verrucosispora sp. Strain CWR15, Isolated from Gulf of Mexico Sponge.</title>
        <authorList>
            <person name="Kennedy S.J."/>
            <person name="Cella E."/>
            <person name="Azarian T."/>
            <person name="Baker B.J."/>
            <person name="Shaw L.N."/>
        </authorList>
    </citation>
    <scope>NUCLEOTIDE SEQUENCE [LARGE SCALE GENOMIC DNA]</scope>
    <source>
        <strain evidence="2 3">CWR15</strain>
    </source>
</reference>
<gene>
    <name evidence="2" type="ORF">ENC19_22330</name>
</gene>
<dbReference type="GO" id="GO:0016747">
    <property type="term" value="F:acyltransferase activity, transferring groups other than amino-acyl groups"/>
    <property type="evidence" value="ECO:0007669"/>
    <property type="project" value="InterPro"/>
</dbReference>
<dbReference type="Proteomes" id="UP000478148">
    <property type="component" value="Unassembled WGS sequence"/>
</dbReference>
<dbReference type="Pfam" id="PF00583">
    <property type="entry name" value="Acetyltransf_1"/>
    <property type="match status" value="1"/>
</dbReference>
<dbReference type="EMBL" id="SAIY01000008">
    <property type="protein sequence ID" value="NGM15189.1"/>
    <property type="molecule type" value="Genomic_DNA"/>
</dbReference>
<dbReference type="InterPro" id="IPR000182">
    <property type="entry name" value="GNAT_dom"/>
</dbReference>
<feature type="domain" description="N-acetyltransferase" evidence="1">
    <location>
        <begin position="109"/>
        <end position="247"/>
    </location>
</feature>
<keyword evidence="2" id="KW-0808">Transferase</keyword>
<organism evidence="2 3">
    <name type="scientific">Verrucosispora sioxanthis</name>
    <dbReference type="NCBI Taxonomy" id="2499994"/>
    <lineage>
        <taxon>Bacteria</taxon>
        <taxon>Bacillati</taxon>
        <taxon>Actinomycetota</taxon>
        <taxon>Actinomycetes</taxon>
        <taxon>Micromonosporales</taxon>
        <taxon>Micromonosporaceae</taxon>
        <taxon>Micromonospora</taxon>
    </lineage>
</organism>
<evidence type="ECO:0000259" key="1">
    <source>
        <dbReference type="PROSITE" id="PS51186"/>
    </source>
</evidence>
<dbReference type="PROSITE" id="PS51186">
    <property type="entry name" value="GNAT"/>
    <property type="match status" value="1"/>
</dbReference>
<sequence>MRIPRGIVDDLRWSIVAPSTPEHAADRLVLRPAEREDLPATSRAHVALLPIGLFPSLGARFVRRWHRTILTSRYGVGVVVIDAAAPQDEIVGFVLGTADHAGYTAELARDRRAMASLALAGLAALVLRPRVALRVVRTRFRPWARRVSRRRAAVRSRERAESVSAPQVAVMTALAVRPDWRKSGVGMLLAERFVELVASTGARWVEAQTSTGPLGATGFYERLGWDAGQARPTPDGDTVRTYRLDLGGAGWTSTA</sequence>
<dbReference type="SUPFAM" id="SSF55729">
    <property type="entry name" value="Acyl-CoA N-acyltransferases (Nat)"/>
    <property type="match status" value="1"/>
</dbReference>
<keyword evidence="3" id="KW-1185">Reference proteome</keyword>
<proteinExistence type="predicted"/>
<evidence type="ECO:0000313" key="3">
    <source>
        <dbReference type="Proteomes" id="UP000478148"/>
    </source>
</evidence>
<protein>
    <submittedName>
        <fullName evidence="2">GNAT family N-acetyltransferase</fullName>
    </submittedName>
</protein>
<dbReference type="AlphaFoldDB" id="A0A6M1LAF8"/>
<evidence type="ECO:0000313" key="2">
    <source>
        <dbReference type="EMBL" id="NGM15189.1"/>
    </source>
</evidence>
<accession>A0A6M1LAF8</accession>
<dbReference type="RefSeq" id="WP_164449043.1">
    <property type="nucleotide sequence ID" value="NZ_SAIY01000008.1"/>
</dbReference>